<keyword evidence="2" id="KW-1185">Reference proteome</keyword>
<gene>
    <name evidence="1" type="ORF">FHW16_003206</name>
</gene>
<evidence type="ECO:0000313" key="2">
    <source>
        <dbReference type="Proteomes" id="UP000549052"/>
    </source>
</evidence>
<sequence length="94" mass="10847">MKPNQPDKVRETPKHRFSIGQDVQMKRAAFEMPNTQATFRVIATLPQAGGIFQYRVRNVDEKYERITTEDNLQPLGIWSKADQSSFRHATALNK</sequence>
<proteinExistence type="predicted"/>
<comment type="caution">
    <text evidence="1">The sequence shown here is derived from an EMBL/GenBank/DDBJ whole genome shotgun (WGS) entry which is preliminary data.</text>
</comment>
<dbReference type="EMBL" id="JACGXN010000004">
    <property type="protein sequence ID" value="MBA8879487.1"/>
    <property type="molecule type" value="Genomic_DNA"/>
</dbReference>
<dbReference type="Proteomes" id="UP000549052">
    <property type="component" value="Unassembled WGS sequence"/>
</dbReference>
<protein>
    <submittedName>
        <fullName evidence="1">Uncharacterized protein</fullName>
    </submittedName>
</protein>
<evidence type="ECO:0000313" key="1">
    <source>
        <dbReference type="EMBL" id="MBA8879487.1"/>
    </source>
</evidence>
<dbReference type="AlphaFoldDB" id="A0A839ESS4"/>
<dbReference type="RefSeq" id="WP_182550128.1">
    <property type="nucleotide sequence ID" value="NZ_JACGXN010000004.1"/>
</dbReference>
<name>A0A839ESS4_9HYPH</name>
<organism evidence="1 2">
    <name type="scientific">Phyllobacterium myrsinacearum</name>
    <dbReference type="NCBI Taxonomy" id="28101"/>
    <lineage>
        <taxon>Bacteria</taxon>
        <taxon>Pseudomonadati</taxon>
        <taxon>Pseudomonadota</taxon>
        <taxon>Alphaproteobacteria</taxon>
        <taxon>Hyphomicrobiales</taxon>
        <taxon>Phyllobacteriaceae</taxon>
        <taxon>Phyllobacterium</taxon>
    </lineage>
</organism>
<reference evidence="1 2" key="1">
    <citation type="submission" date="2020-07" db="EMBL/GenBank/DDBJ databases">
        <title>Genomic Encyclopedia of Type Strains, Phase IV (KMG-V): Genome sequencing to study the core and pangenomes of soil and plant-associated prokaryotes.</title>
        <authorList>
            <person name="Whitman W."/>
        </authorList>
    </citation>
    <scope>NUCLEOTIDE SEQUENCE [LARGE SCALE GENOMIC DNA]</scope>
    <source>
        <strain evidence="1 2">AN3</strain>
    </source>
</reference>
<accession>A0A839ESS4</accession>